<dbReference type="Proteomes" id="UP000001357">
    <property type="component" value="Unassembled WGS sequence"/>
</dbReference>
<dbReference type="GeneID" id="5890339"/>
<dbReference type="SMART" id="SM00208">
    <property type="entry name" value="TNFR"/>
    <property type="match status" value="1"/>
</dbReference>
<feature type="repeat" description="TNFR-Cys" evidence="1">
    <location>
        <begin position="92"/>
        <end position="133"/>
    </location>
</feature>
<dbReference type="InterPro" id="IPR001368">
    <property type="entry name" value="TNFR/NGFR_Cys_rich_reg"/>
</dbReference>
<dbReference type="RefSeq" id="XP_001744956.1">
    <property type="nucleotide sequence ID" value="XM_001744904.1"/>
</dbReference>
<proteinExistence type="predicted"/>
<evidence type="ECO:0000256" key="1">
    <source>
        <dbReference type="PROSITE-ProRule" id="PRU00206"/>
    </source>
</evidence>
<evidence type="ECO:0000256" key="3">
    <source>
        <dbReference type="SAM" id="SignalP"/>
    </source>
</evidence>
<evidence type="ECO:0000313" key="5">
    <source>
        <dbReference type="EMBL" id="EDQ90189.1"/>
    </source>
</evidence>
<dbReference type="InParanoid" id="A9UXB4"/>
<gene>
    <name evidence="5" type="ORF">MONBRDRAFT_7546</name>
</gene>
<organism evidence="5 6">
    <name type="scientific">Monosiga brevicollis</name>
    <name type="common">Choanoflagellate</name>
    <dbReference type="NCBI Taxonomy" id="81824"/>
    <lineage>
        <taxon>Eukaryota</taxon>
        <taxon>Choanoflagellata</taxon>
        <taxon>Craspedida</taxon>
        <taxon>Salpingoecidae</taxon>
        <taxon>Monosiga</taxon>
    </lineage>
</organism>
<dbReference type="Gene3D" id="2.10.50.10">
    <property type="entry name" value="Tumor Necrosis Factor Receptor, subunit A, domain 2"/>
    <property type="match status" value="1"/>
</dbReference>
<feature type="chain" id="PRO_5002742521" description="TNFR-Cys domain-containing protein" evidence="3">
    <location>
        <begin position="43"/>
        <end position="304"/>
    </location>
</feature>
<keyword evidence="3" id="KW-0732">Signal</keyword>
<sequence>MKAPAIRLTRVAATARYGAKYQLPPLVLLLLLLVTQLPNAVAVCSTRVCPAGTLAGNGPTLLRQRVPPRLCLCDDTGYSCLQYGNGTEGCEPCTSGTYSADVTDTLCLACRNACDPASEFEVVPCTRTTNRMCSTCTVCGTQEWMAADCTETTDRDCRACTQPTDCPVGQVYRGHGGDLLALGTIVLCDTYSESLNATESEPPLTRGRSTRIPSRRSIGALAAYTLGPDSDTESDGASESTAPRPKISDPIPSAPAIESLPASLKQSAWWTQRDLARLVKDLKAVETQFREVPVGCVMGVYAKA</sequence>
<accession>A9UXB4</accession>
<dbReference type="EMBL" id="CH991548">
    <property type="protein sequence ID" value="EDQ90189.1"/>
    <property type="molecule type" value="Genomic_DNA"/>
</dbReference>
<dbReference type="Pfam" id="PF00020">
    <property type="entry name" value="TNFR_c6"/>
    <property type="match status" value="1"/>
</dbReference>
<evidence type="ECO:0000256" key="2">
    <source>
        <dbReference type="SAM" id="MobiDB-lite"/>
    </source>
</evidence>
<evidence type="ECO:0000313" key="6">
    <source>
        <dbReference type="Proteomes" id="UP000001357"/>
    </source>
</evidence>
<dbReference type="AlphaFoldDB" id="A9UXB4"/>
<feature type="region of interest" description="Disordered" evidence="2">
    <location>
        <begin position="224"/>
        <end position="255"/>
    </location>
</feature>
<feature type="domain" description="TNFR-Cys" evidence="4">
    <location>
        <begin position="92"/>
        <end position="133"/>
    </location>
</feature>
<dbReference type="PROSITE" id="PS00652">
    <property type="entry name" value="TNFR_NGFR_1"/>
    <property type="match status" value="1"/>
</dbReference>
<keyword evidence="6" id="KW-1185">Reference proteome</keyword>
<feature type="signal peptide" evidence="3">
    <location>
        <begin position="1"/>
        <end position="42"/>
    </location>
</feature>
<dbReference type="KEGG" id="mbr:MONBRDRAFT_7546"/>
<dbReference type="PROSITE" id="PS50050">
    <property type="entry name" value="TNFR_NGFR_2"/>
    <property type="match status" value="1"/>
</dbReference>
<protein>
    <recommendedName>
        <fullName evidence="4">TNFR-Cys domain-containing protein</fullName>
    </recommendedName>
</protein>
<comment type="caution">
    <text evidence="1">Lacks conserved residue(s) required for the propagation of feature annotation.</text>
</comment>
<reference evidence="5 6" key="1">
    <citation type="journal article" date="2008" name="Nature">
        <title>The genome of the choanoflagellate Monosiga brevicollis and the origin of metazoans.</title>
        <authorList>
            <consortium name="JGI Sequencing"/>
            <person name="King N."/>
            <person name="Westbrook M.J."/>
            <person name="Young S.L."/>
            <person name="Kuo A."/>
            <person name="Abedin M."/>
            <person name="Chapman J."/>
            <person name="Fairclough S."/>
            <person name="Hellsten U."/>
            <person name="Isogai Y."/>
            <person name="Letunic I."/>
            <person name="Marr M."/>
            <person name="Pincus D."/>
            <person name="Putnam N."/>
            <person name="Rokas A."/>
            <person name="Wright K.J."/>
            <person name="Zuzow R."/>
            <person name="Dirks W."/>
            <person name="Good M."/>
            <person name="Goodstein D."/>
            <person name="Lemons D."/>
            <person name="Li W."/>
            <person name="Lyons J.B."/>
            <person name="Morris A."/>
            <person name="Nichols S."/>
            <person name="Richter D.J."/>
            <person name="Salamov A."/>
            <person name="Bork P."/>
            <person name="Lim W.A."/>
            <person name="Manning G."/>
            <person name="Miller W.T."/>
            <person name="McGinnis W."/>
            <person name="Shapiro H."/>
            <person name="Tjian R."/>
            <person name="Grigoriev I.V."/>
            <person name="Rokhsar D."/>
        </authorList>
    </citation>
    <scope>NUCLEOTIDE SEQUENCE [LARGE SCALE GENOMIC DNA]</scope>
    <source>
        <strain evidence="6">MX1 / ATCC 50154</strain>
    </source>
</reference>
<evidence type="ECO:0000259" key="4">
    <source>
        <dbReference type="PROSITE" id="PS50050"/>
    </source>
</evidence>
<name>A9UXB4_MONBE</name>